<name>A0A8S0R0V1_OLEEU</name>
<dbReference type="AlphaFoldDB" id="A0A8S0R0V1"/>
<comment type="caution">
    <text evidence="1">The sequence shown here is derived from an EMBL/GenBank/DDBJ whole genome shotgun (WGS) entry which is preliminary data.</text>
</comment>
<reference evidence="1 2" key="1">
    <citation type="submission" date="2019-12" db="EMBL/GenBank/DDBJ databases">
        <authorList>
            <person name="Alioto T."/>
            <person name="Alioto T."/>
            <person name="Gomez Garrido J."/>
        </authorList>
    </citation>
    <scope>NUCLEOTIDE SEQUENCE [LARGE SCALE GENOMIC DNA]</scope>
</reference>
<keyword evidence="2" id="KW-1185">Reference proteome</keyword>
<protein>
    <submittedName>
        <fullName evidence="1">Uncharacterized protein</fullName>
    </submittedName>
</protein>
<dbReference type="Proteomes" id="UP000594638">
    <property type="component" value="Unassembled WGS sequence"/>
</dbReference>
<proteinExistence type="predicted"/>
<evidence type="ECO:0000313" key="1">
    <source>
        <dbReference type="EMBL" id="CAA2972284.1"/>
    </source>
</evidence>
<evidence type="ECO:0000313" key="2">
    <source>
        <dbReference type="Proteomes" id="UP000594638"/>
    </source>
</evidence>
<organism evidence="1 2">
    <name type="scientific">Olea europaea subsp. europaea</name>
    <dbReference type="NCBI Taxonomy" id="158383"/>
    <lineage>
        <taxon>Eukaryota</taxon>
        <taxon>Viridiplantae</taxon>
        <taxon>Streptophyta</taxon>
        <taxon>Embryophyta</taxon>
        <taxon>Tracheophyta</taxon>
        <taxon>Spermatophyta</taxon>
        <taxon>Magnoliopsida</taxon>
        <taxon>eudicotyledons</taxon>
        <taxon>Gunneridae</taxon>
        <taxon>Pentapetalae</taxon>
        <taxon>asterids</taxon>
        <taxon>lamiids</taxon>
        <taxon>Lamiales</taxon>
        <taxon>Oleaceae</taxon>
        <taxon>Oleeae</taxon>
        <taxon>Olea</taxon>
    </lineage>
</organism>
<dbReference type="Gramene" id="OE9A039394T1">
    <property type="protein sequence ID" value="OE9A039394C1"/>
    <property type="gene ID" value="OE9A039394"/>
</dbReference>
<accession>A0A8S0R0V1</accession>
<dbReference type="EMBL" id="CACTIH010002046">
    <property type="protein sequence ID" value="CAA2972284.1"/>
    <property type="molecule type" value="Genomic_DNA"/>
</dbReference>
<sequence length="165" mass="18870">MDGFYCNVATHVEVTTQSPSSYFAMFAPRNKLDKTHRQISTMPAIHIHHPQNFLHSFRSLVNTICWPKSFSKRMYAIDLPQPTIYVRAVFTLISTFTNCKFGSKGCTPQGSLLILRSTSRKQLARTYTMGRMLDIYLAHFLVRKATRLIIGDLVVPYEKKSTFSA</sequence>
<gene>
    <name evidence="1" type="ORF">OLEA9_A039394</name>
</gene>